<feature type="region of interest" description="Disordered" evidence="1">
    <location>
        <begin position="66"/>
        <end position="89"/>
    </location>
</feature>
<dbReference type="AlphaFoldDB" id="A0A235B433"/>
<evidence type="ECO:0000313" key="3">
    <source>
        <dbReference type="Proteomes" id="UP000215459"/>
    </source>
</evidence>
<evidence type="ECO:0000256" key="1">
    <source>
        <dbReference type="SAM" id="MobiDB-lite"/>
    </source>
</evidence>
<feature type="compositionally biased region" description="Basic and acidic residues" evidence="1">
    <location>
        <begin position="69"/>
        <end position="82"/>
    </location>
</feature>
<dbReference type="Proteomes" id="UP000215459">
    <property type="component" value="Unassembled WGS sequence"/>
</dbReference>
<name>A0A235B433_9BACL</name>
<proteinExistence type="predicted"/>
<evidence type="ECO:0000313" key="2">
    <source>
        <dbReference type="EMBL" id="OYD06719.1"/>
    </source>
</evidence>
<keyword evidence="3" id="KW-1185">Reference proteome</keyword>
<organism evidence="2 3">
    <name type="scientific">Paludifilum halophilum</name>
    <dbReference type="NCBI Taxonomy" id="1642702"/>
    <lineage>
        <taxon>Bacteria</taxon>
        <taxon>Bacillati</taxon>
        <taxon>Bacillota</taxon>
        <taxon>Bacilli</taxon>
        <taxon>Bacillales</taxon>
        <taxon>Thermoactinomycetaceae</taxon>
        <taxon>Paludifilum</taxon>
    </lineage>
</organism>
<accession>A0A235B433</accession>
<reference evidence="2 3" key="1">
    <citation type="submission" date="2017-07" db="EMBL/GenBank/DDBJ databases">
        <title>The genome sequence of Paludifilum halophilum highlights mechanisms for microbial adaptation to high salt environemnts.</title>
        <authorList>
            <person name="Belbahri L."/>
        </authorList>
    </citation>
    <scope>NUCLEOTIDE SEQUENCE [LARGE SCALE GENOMIC DNA]</scope>
    <source>
        <strain evidence="2 3">DSM 102817</strain>
    </source>
</reference>
<dbReference type="EMBL" id="NOWF01000009">
    <property type="protein sequence ID" value="OYD06719.1"/>
    <property type="molecule type" value="Genomic_DNA"/>
</dbReference>
<comment type="caution">
    <text evidence="2">The sequence shown here is derived from an EMBL/GenBank/DDBJ whole genome shotgun (WGS) entry which is preliminary data.</text>
</comment>
<sequence>MIRIGEYNKGKESWVRKSHLGTGTAHRSCRFGELFFMTGQFLREDGRLTLFASTLRLTVSAPIQGEAESGDHNGQHGCDLAHHRLTPFR</sequence>
<protein>
    <submittedName>
        <fullName evidence="2">Uncharacterized protein</fullName>
    </submittedName>
</protein>
<gene>
    <name evidence="2" type="ORF">CHM34_14155</name>
</gene>